<dbReference type="OrthoDB" id="541276at2759"/>
<sequence length="338" mass="39297">MFANHFKTNRNRLMIKNGDRNNFSSNKENEKCPRALIDGTPTSSPSPRSDRCRESVAELPEQILNLLRTKQFVLIGYINQGSTSIVYKVQRFDQYFAAKIIDRLRISDLNRKIFLPNEIRISKQIHHPNIVATEEIIESFRYTIIINEYATDGDLVTLMERNERPPLTTIKRWITEIVQALHYLHSKGIAHLDIKADNILLCDGVAKLCDFTYAQYCRDPSTQEIILSTNFCGTIEYKAPETLFCNKPYNPLIADCFSLGVLIYTMLTYEFPFGFGPELRTPEGLQKLHEEICHKNWSLNDDLENDRRLYSLLRQLLNPDIDERITIEQVIHHPWFIG</sequence>
<dbReference type="SMART" id="SM00220">
    <property type="entry name" value="S_TKc"/>
    <property type="match status" value="1"/>
</dbReference>
<dbReference type="EnsemblMetazoa" id="SSS_551s_mrna">
    <property type="protein sequence ID" value="KAF7494047.1"/>
    <property type="gene ID" value="SSS_551"/>
</dbReference>
<evidence type="ECO:0000256" key="2">
    <source>
        <dbReference type="ARBA" id="ARBA00022679"/>
    </source>
</evidence>
<reference evidence="9" key="3">
    <citation type="submission" date="2022-06" db="UniProtKB">
        <authorList>
            <consortium name="EnsemblMetazoa"/>
        </authorList>
    </citation>
    <scope>IDENTIFICATION</scope>
</reference>
<feature type="region of interest" description="Disordered" evidence="6">
    <location>
        <begin position="16"/>
        <end position="51"/>
    </location>
</feature>
<organism evidence="8">
    <name type="scientific">Sarcoptes scabiei</name>
    <name type="common">Itch mite</name>
    <name type="synonym">Acarus scabiei</name>
    <dbReference type="NCBI Taxonomy" id="52283"/>
    <lineage>
        <taxon>Eukaryota</taxon>
        <taxon>Metazoa</taxon>
        <taxon>Ecdysozoa</taxon>
        <taxon>Arthropoda</taxon>
        <taxon>Chelicerata</taxon>
        <taxon>Arachnida</taxon>
        <taxon>Acari</taxon>
        <taxon>Acariformes</taxon>
        <taxon>Sarcoptiformes</taxon>
        <taxon>Astigmata</taxon>
        <taxon>Psoroptidia</taxon>
        <taxon>Sarcoptoidea</taxon>
        <taxon>Sarcoptidae</taxon>
        <taxon>Sarcoptinae</taxon>
        <taxon>Sarcoptes</taxon>
    </lineage>
</organism>
<evidence type="ECO:0000256" key="6">
    <source>
        <dbReference type="SAM" id="MobiDB-lite"/>
    </source>
</evidence>
<evidence type="ECO:0000256" key="1">
    <source>
        <dbReference type="ARBA" id="ARBA00022527"/>
    </source>
</evidence>
<dbReference type="Pfam" id="PF00069">
    <property type="entry name" value="Pkinase"/>
    <property type="match status" value="1"/>
</dbReference>
<reference evidence="10" key="1">
    <citation type="journal article" date="2020" name="PLoS Negl. Trop. Dis.">
        <title>High-quality nuclear genome for Sarcoptes scabiei-A critical resource for a neglected parasite.</title>
        <authorList>
            <person name="Korhonen P.K."/>
            <person name="Gasser R.B."/>
            <person name="Ma G."/>
            <person name="Wang T."/>
            <person name="Stroehlein A.J."/>
            <person name="Young N.D."/>
            <person name="Ang C.S."/>
            <person name="Fernando D.D."/>
            <person name="Lu H.C."/>
            <person name="Taylor S."/>
            <person name="Reynolds S.L."/>
            <person name="Mofiz E."/>
            <person name="Najaraj S.H."/>
            <person name="Gowda H."/>
            <person name="Madugundu A."/>
            <person name="Renuse S."/>
            <person name="Holt D."/>
            <person name="Pandey A."/>
            <person name="Papenfuss A.T."/>
            <person name="Fischer K."/>
        </authorList>
    </citation>
    <scope>NUCLEOTIDE SEQUENCE [LARGE SCALE GENOMIC DNA]</scope>
</reference>
<dbReference type="GO" id="GO:0005524">
    <property type="term" value="F:ATP binding"/>
    <property type="evidence" value="ECO:0007669"/>
    <property type="project" value="UniProtKB-KW"/>
</dbReference>
<dbReference type="GO" id="GO:0004674">
    <property type="term" value="F:protein serine/threonine kinase activity"/>
    <property type="evidence" value="ECO:0007669"/>
    <property type="project" value="UniProtKB-KW"/>
</dbReference>
<accession>A0A834REJ6</accession>
<dbReference type="InterPro" id="IPR008271">
    <property type="entry name" value="Ser/Thr_kinase_AS"/>
</dbReference>
<name>A0A834REJ6_SARSC</name>
<gene>
    <name evidence="8" type="primary">SSS_551g</name>
    <name evidence="8" type="ORF">SSS_551</name>
</gene>
<protein>
    <submittedName>
        <fullName evidence="8">Testis-specific serine/threonine-protein kinase 2</fullName>
    </submittedName>
</protein>
<proteinExistence type="predicted"/>
<dbReference type="InterPro" id="IPR011009">
    <property type="entry name" value="Kinase-like_dom_sf"/>
</dbReference>
<dbReference type="PANTHER" id="PTHR24346">
    <property type="entry name" value="MAP/MICROTUBULE AFFINITY-REGULATING KINASE"/>
    <property type="match status" value="1"/>
</dbReference>
<evidence type="ECO:0000259" key="7">
    <source>
        <dbReference type="PROSITE" id="PS50011"/>
    </source>
</evidence>
<dbReference type="Gene3D" id="1.10.510.10">
    <property type="entry name" value="Transferase(Phosphotransferase) domain 1"/>
    <property type="match status" value="1"/>
</dbReference>
<dbReference type="AlphaFoldDB" id="A0A834REJ6"/>
<dbReference type="PROSITE" id="PS50011">
    <property type="entry name" value="PROTEIN_KINASE_DOM"/>
    <property type="match status" value="1"/>
</dbReference>
<evidence type="ECO:0000313" key="10">
    <source>
        <dbReference type="Proteomes" id="UP000070412"/>
    </source>
</evidence>
<feature type="domain" description="Protein kinase" evidence="7">
    <location>
        <begin position="72"/>
        <end position="336"/>
    </location>
</feature>
<keyword evidence="2" id="KW-0808">Transferase</keyword>
<dbReference type="EMBL" id="WVUK01000054">
    <property type="protein sequence ID" value="KAF7494047.1"/>
    <property type="molecule type" value="Genomic_DNA"/>
</dbReference>
<keyword evidence="4 8" id="KW-0418">Kinase</keyword>
<dbReference type="GO" id="GO:0005737">
    <property type="term" value="C:cytoplasm"/>
    <property type="evidence" value="ECO:0007669"/>
    <property type="project" value="TreeGrafter"/>
</dbReference>
<reference evidence="8" key="2">
    <citation type="submission" date="2020-01" db="EMBL/GenBank/DDBJ databases">
        <authorList>
            <person name="Korhonen P.K.K."/>
            <person name="Guangxu M.G."/>
            <person name="Wang T.W."/>
            <person name="Stroehlein A.J.S."/>
            <person name="Young N.D."/>
            <person name="Ang C.-S.A."/>
            <person name="Fernando D.W.F."/>
            <person name="Lu H.L."/>
            <person name="Taylor S.T."/>
            <person name="Ehtesham M.E.M."/>
            <person name="Najaraj S.H.N."/>
            <person name="Harsha G.H.G."/>
            <person name="Madugundu A.M."/>
            <person name="Renuse S.R."/>
            <person name="Holt D.H."/>
            <person name="Pandey A.P."/>
            <person name="Papenfuss A.P."/>
            <person name="Gasser R.B.G."/>
            <person name="Fischer K.F."/>
        </authorList>
    </citation>
    <scope>NUCLEOTIDE SEQUENCE</scope>
    <source>
        <strain evidence="8">SSS_KF_BRIS2020</strain>
    </source>
</reference>
<evidence type="ECO:0000256" key="5">
    <source>
        <dbReference type="ARBA" id="ARBA00022840"/>
    </source>
</evidence>
<evidence type="ECO:0000313" key="9">
    <source>
        <dbReference type="EnsemblMetazoa" id="KAF7494047.1"/>
    </source>
</evidence>
<dbReference type="InterPro" id="IPR000719">
    <property type="entry name" value="Prot_kinase_dom"/>
</dbReference>
<keyword evidence="5" id="KW-0067">ATP-binding</keyword>
<evidence type="ECO:0000256" key="3">
    <source>
        <dbReference type="ARBA" id="ARBA00022741"/>
    </source>
</evidence>
<dbReference type="SUPFAM" id="SSF56112">
    <property type="entry name" value="Protein kinase-like (PK-like)"/>
    <property type="match status" value="1"/>
</dbReference>
<dbReference type="Proteomes" id="UP000070412">
    <property type="component" value="Unassembled WGS sequence"/>
</dbReference>
<evidence type="ECO:0000256" key="4">
    <source>
        <dbReference type="ARBA" id="ARBA00022777"/>
    </source>
</evidence>
<keyword evidence="1" id="KW-0723">Serine/threonine-protein kinase</keyword>
<evidence type="ECO:0000313" key="8">
    <source>
        <dbReference type="EMBL" id="KAF7494047.1"/>
    </source>
</evidence>
<keyword evidence="10" id="KW-1185">Reference proteome</keyword>
<dbReference type="GO" id="GO:0035556">
    <property type="term" value="P:intracellular signal transduction"/>
    <property type="evidence" value="ECO:0007669"/>
    <property type="project" value="TreeGrafter"/>
</dbReference>
<dbReference type="PANTHER" id="PTHR24346:SF82">
    <property type="entry name" value="KP78A-RELATED"/>
    <property type="match status" value="1"/>
</dbReference>
<keyword evidence="3" id="KW-0547">Nucleotide-binding</keyword>
<dbReference type="PROSITE" id="PS00108">
    <property type="entry name" value="PROTEIN_KINASE_ST"/>
    <property type="match status" value="1"/>
</dbReference>